<dbReference type="PROSITE" id="PS50943">
    <property type="entry name" value="HTH_CROC1"/>
    <property type="match status" value="1"/>
</dbReference>
<evidence type="ECO:0000313" key="3">
    <source>
        <dbReference type="EMBL" id="KAA9394178.1"/>
    </source>
</evidence>
<dbReference type="SMART" id="SM00530">
    <property type="entry name" value="HTH_XRE"/>
    <property type="match status" value="1"/>
</dbReference>
<evidence type="ECO:0000259" key="2">
    <source>
        <dbReference type="PROSITE" id="PS50943"/>
    </source>
</evidence>
<evidence type="ECO:0000256" key="1">
    <source>
        <dbReference type="SAM" id="MobiDB-lite"/>
    </source>
</evidence>
<proteinExistence type="predicted"/>
<gene>
    <name evidence="3" type="ORF">FCK90_08520</name>
</gene>
<dbReference type="RefSeq" id="WP_158033918.1">
    <property type="nucleotide sequence ID" value="NZ_ML708617.1"/>
</dbReference>
<dbReference type="CDD" id="cd00093">
    <property type="entry name" value="HTH_XRE"/>
    <property type="match status" value="1"/>
</dbReference>
<dbReference type="InterPro" id="IPR001387">
    <property type="entry name" value="Cro/C1-type_HTH"/>
</dbReference>
<evidence type="ECO:0000313" key="4">
    <source>
        <dbReference type="Proteomes" id="UP000325957"/>
    </source>
</evidence>
<accession>A0A5J5KXN2</accession>
<sequence length="109" mass="12237">MGGMDTNDYRTALISGEVRAWLARRQKTQAELADHLGIARSAITRRMKGDRLFSLPELMDVADWLEISLQDLLGPEILGTRKSPRSDLVTTGAREDEWALRGSNPRPMD</sequence>
<organism evidence="3 4">
    <name type="scientific">Kocuria coralli</name>
    <dbReference type="NCBI Taxonomy" id="1461025"/>
    <lineage>
        <taxon>Bacteria</taxon>
        <taxon>Bacillati</taxon>
        <taxon>Actinomycetota</taxon>
        <taxon>Actinomycetes</taxon>
        <taxon>Micrococcales</taxon>
        <taxon>Micrococcaceae</taxon>
        <taxon>Kocuria</taxon>
    </lineage>
</organism>
<dbReference type="Gene3D" id="1.10.260.40">
    <property type="entry name" value="lambda repressor-like DNA-binding domains"/>
    <property type="match status" value="1"/>
</dbReference>
<dbReference type="AlphaFoldDB" id="A0A5J5KXN2"/>
<dbReference type="Pfam" id="PF01381">
    <property type="entry name" value="HTH_3"/>
    <property type="match status" value="1"/>
</dbReference>
<dbReference type="InterPro" id="IPR010982">
    <property type="entry name" value="Lambda_DNA-bd_dom_sf"/>
</dbReference>
<dbReference type="SUPFAM" id="SSF47413">
    <property type="entry name" value="lambda repressor-like DNA-binding domains"/>
    <property type="match status" value="1"/>
</dbReference>
<dbReference type="EMBL" id="SZWF01000009">
    <property type="protein sequence ID" value="KAA9394178.1"/>
    <property type="molecule type" value="Genomic_DNA"/>
</dbReference>
<keyword evidence="4" id="KW-1185">Reference proteome</keyword>
<name>A0A5J5KXN2_9MICC</name>
<dbReference type="Proteomes" id="UP000325957">
    <property type="component" value="Unassembled WGS sequence"/>
</dbReference>
<feature type="region of interest" description="Disordered" evidence="1">
    <location>
        <begin position="80"/>
        <end position="109"/>
    </location>
</feature>
<comment type="caution">
    <text evidence="3">The sequence shown here is derived from an EMBL/GenBank/DDBJ whole genome shotgun (WGS) entry which is preliminary data.</text>
</comment>
<feature type="domain" description="HTH cro/C1-type" evidence="2">
    <location>
        <begin position="18"/>
        <end position="72"/>
    </location>
</feature>
<dbReference type="GO" id="GO:0003677">
    <property type="term" value="F:DNA binding"/>
    <property type="evidence" value="ECO:0007669"/>
    <property type="project" value="InterPro"/>
</dbReference>
<dbReference type="OrthoDB" id="4880423at2"/>
<protein>
    <submittedName>
        <fullName evidence="3">Helix-turn-helix transcriptional regulator</fullName>
    </submittedName>
</protein>
<reference evidence="3 4" key="1">
    <citation type="submission" date="2019-05" db="EMBL/GenBank/DDBJ databases">
        <title>Kocuria coralli sp. nov., a novel actinobacterium isolated from coral reef seawater.</title>
        <authorList>
            <person name="Li J."/>
        </authorList>
    </citation>
    <scope>NUCLEOTIDE SEQUENCE [LARGE SCALE GENOMIC DNA]</scope>
    <source>
        <strain evidence="3 4">SCSIO 13007</strain>
    </source>
</reference>